<evidence type="ECO:0000256" key="4">
    <source>
        <dbReference type="ARBA" id="ARBA00022881"/>
    </source>
</evidence>
<comment type="subunit">
    <text evidence="7">Interacts with UvrB in an incision complex.</text>
</comment>
<reference evidence="11 12" key="1">
    <citation type="submission" date="2014-01" db="EMBL/GenBank/DDBJ databases">
        <title>Full genme sequencing of cellulolytic bacterium Gynuella sunshinyii YC6258T gen. nov., sp. nov.</title>
        <authorList>
            <person name="Khan H."/>
            <person name="Chung E.J."/>
            <person name="Chung Y.R."/>
        </authorList>
    </citation>
    <scope>NUCLEOTIDE SEQUENCE [LARGE SCALE GENOMIC DNA]</scope>
    <source>
        <strain evidence="11 12">YC6258</strain>
    </source>
</reference>
<keyword evidence="4 7" id="KW-0267">Excision nuclease</keyword>
<keyword evidence="1 7" id="KW-0963">Cytoplasm</keyword>
<dbReference type="InterPro" id="IPR003583">
    <property type="entry name" value="Hlx-hairpin-Hlx_DNA-bd_motif"/>
</dbReference>
<evidence type="ECO:0000256" key="1">
    <source>
        <dbReference type="ARBA" id="ARBA00022490"/>
    </source>
</evidence>
<evidence type="ECO:0000256" key="3">
    <source>
        <dbReference type="ARBA" id="ARBA00022769"/>
    </source>
</evidence>
<dbReference type="InterPro" id="IPR036876">
    <property type="entry name" value="UVR_dom_sf"/>
</dbReference>
<dbReference type="NCBIfam" id="TIGR00194">
    <property type="entry name" value="uvrC"/>
    <property type="match status" value="1"/>
</dbReference>
<dbReference type="EMBL" id="CP007142">
    <property type="protein sequence ID" value="AJQ95822.1"/>
    <property type="molecule type" value="Genomic_DNA"/>
</dbReference>
<dbReference type="Gene3D" id="4.10.860.10">
    <property type="entry name" value="UVR domain"/>
    <property type="match status" value="1"/>
</dbReference>
<dbReference type="HAMAP" id="MF_00203">
    <property type="entry name" value="UvrC"/>
    <property type="match status" value="1"/>
</dbReference>
<evidence type="ECO:0000259" key="8">
    <source>
        <dbReference type="PROSITE" id="PS50151"/>
    </source>
</evidence>
<dbReference type="GO" id="GO:0009380">
    <property type="term" value="C:excinuclease repair complex"/>
    <property type="evidence" value="ECO:0007669"/>
    <property type="project" value="InterPro"/>
</dbReference>
<dbReference type="GO" id="GO:0005737">
    <property type="term" value="C:cytoplasm"/>
    <property type="evidence" value="ECO:0007669"/>
    <property type="project" value="UniProtKB-SubCell"/>
</dbReference>
<dbReference type="CDD" id="cd10434">
    <property type="entry name" value="GIY-YIG_UvrC_Cho"/>
    <property type="match status" value="1"/>
</dbReference>
<dbReference type="PANTHER" id="PTHR30562">
    <property type="entry name" value="UVRC/OXIDOREDUCTASE"/>
    <property type="match status" value="1"/>
</dbReference>
<dbReference type="KEGG" id="gsn:YC6258_03786"/>
<feature type="domain" description="UvrC family homology region profile" evidence="10">
    <location>
        <begin position="231"/>
        <end position="457"/>
    </location>
</feature>
<dbReference type="InterPro" id="IPR038476">
    <property type="entry name" value="UvrC_RNase_H_dom_sf"/>
</dbReference>
<evidence type="ECO:0000313" key="11">
    <source>
        <dbReference type="EMBL" id="AJQ95822.1"/>
    </source>
</evidence>
<dbReference type="SUPFAM" id="SSF46600">
    <property type="entry name" value="C-terminal UvrC-binding domain of UvrB"/>
    <property type="match status" value="1"/>
</dbReference>
<dbReference type="Pfam" id="PF08459">
    <property type="entry name" value="UvrC_RNaseH_dom"/>
    <property type="match status" value="1"/>
</dbReference>
<dbReference type="PROSITE" id="PS50164">
    <property type="entry name" value="GIY_YIG"/>
    <property type="match status" value="1"/>
</dbReference>
<dbReference type="Gene3D" id="3.30.420.340">
    <property type="entry name" value="UvrC, RNAse H endonuclease domain"/>
    <property type="match status" value="1"/>
</dbReference>
<keyword evidence="2 7" id="KW-0227">DNA damage</keyword>
<keyword evidence="12" id="KW-1185">Reference proteome</keyword>
<dbReference type="STRING" id="1445510.YC6258_03786"/>
<dbReference type="SUPFAM" id="SSF47781">
    <property type="entry name" value="RuvA domain 2-like"/>
    <property type="match status" value="1"/>
</dbReference>
<dbReference type="GO" id="GO:0009432">
    <property type="term" value="P:SOS response"/>
    <property type="evidence" value="ECO:0007669"/>
    <property type="project" value="UniProtKB-UniRule"/>
</dbReference>
<dbReference type="Pfam" id="PF01541">
    <property type="entry name" value="GIY-YIG"/>
    <property type="match status" value="1"/>
</dbReference>
<evidence type="ECO:0000256" key="5">
    <source>
        <dbReference type="ARBA" id="ARBA00023204"/>
    </source>
</evidence>
<dbReference type="InterPro" id="IPR000305">
    <property type="entry name" value="GIY-YIG_endonuc"/>
</dbReference>
<dbReference type="PROSITE" id="PS50165">
    <property type="entry name" value="UVRC"/>
    <property type="match status" value="1"/>
</dbReference>
<organism evidence="11 12">
    <name type="scientific">Gynuella sunshinyii YC6258</name>
    <dbReference type="NCBI Taxonomy" id="1445510"/>
    <lineage>
        <taxon>Bacteria</taxon>
        <taxon>Pseudomonadati</taxon>
        <taxon>Pseudomonadota</taxon>
        <taxon>Gammaproteobacteria</taxon>
        <taxon>Oceanospirillales</taxon>
        <taxon>Saccharospirillaceae</taxon>
        <taxon>Gynuella</taxon>
    </lineage>
</organism>
<protein>
    <recommendedName>
        <fullName evidence="7">UvrABC system protein C</fullName>
        <shortName evidence="7">Protein UvrC</shortName>
    </recommendedName>
    <alternativeName>
        <fullName evidence="7">Excinuclease ABC subunit C</fullName>
    </alternativeName>
</protein>
<dbReference type="Proteomes" id="UP000032266">
    <property type="component" value="Chromosome"/>
</dbReference>
<feature type="domain" description="GIY-YIG" evidence="9">
    <location>
        <begin position="1"/>
        <end position="72"/>
    </location>
</feature>
<dbReference type="GO" id="GO:0003677">
    <property type="term" value="F:DNA binding"/>
    <property type="evidence" value="ECO:0007669"/>
    <property type="project" value="UniProtKB-UniRule"/>
</dbReference>
<evidence type="ECO:0000256" key="7">
    <source>
        <dbReference type="HAMAP-Rule" id="MF_00203"/>
    </source>
</evidence>
<keyword evidence="6 7" id="KW-0742">SOS response</keyword>
<dbReference type="PROSITE" id="PS50151">
    <property type="entry name" value="UVR"/>
    <property type="match status" value="1"/>
</dbReference>
<keyword evidence="3 7" id="KW-0228">DNA excision</keyword>
<name>A0A0C5VM89_9GAMM</name>
<dbReference type="InterPro" id="IPR035901">
    <property type="entry name" value="GIY-YIG_endonuc_sf"/>
</dbReference>
<sequence length="584" mass="66165">MLGEDNELLYVGKAKNLKARVGSYFHSRGLTNKTVALVSHICHINVTITHSETEALLLEQTLIKTHKPPYNIMLVDDKGYPYLLLSDQTFPGIHFHRGSKRKKGTYFGPYPGASAVREALSVLQKAFKVRQCEDSVFSNRTRPCLQYQIKRCKAPCVGLVSEDEYKEDVLHTRLFLEGKSNDLIQQLEIEMDRAASDLNFEKAAEIRDQLLFVRKIQEQQFVAGQAGNVDVLAMELQASGCCIAMIIIRDGRVLGSRQFFPRIGLEEEAETAFEAFIGQYYFGQRNHEIPNEIMTNLELANYDLFSAAFEQEFNRKVKFSHNVRGDRRKWLNLAVTNATEQLALHIANRKSILGRFTELEKQLQWETDIERIECFDISHSQGEATVASCVVFGREGPLKSDYRRFNITGITGGDDYAAMEQALTRRYKRLMVEEHKLPTILMVDGGKGQLNVARRVMDELQMNQTLLMGIAKGEGRKPGLETLYLQDAEHTLELEKHSPAFHLLQHIRDEAHRFAITGHRGKRGKARTGSLLDDIPGIGAERRKALIRYFGSARGVMAASADEIAKVKGISKTIAQNIYEFLHN</sequence>
<dbReference type="FunFam" id="3.30.420.340:FF:000001">
    <property type="entry name" value="UvrABC system protein C"/>
    <property type="match status" value="1"/>
</dbReference>
<dbReference type="Gene3D" id="3.40.1440.10">
    <property type="entry name" value="GIY-YIG endonuclease"/>
    <property type="match status" value="1"/>
</dbReference>
<dbReference type="InterPro" id="IPR004791">
    <property type="entry name" value="UvrC"/>
</dbReference>
<accession>A0A0C5VM89</accession>
<dbReference type="Pfam" id="PF22920">
    <property type="entry name" value="UvrC_RNaseH"/>
    <property type="match status" value="1"/>
</dbReference>
<dbReference type="Pfam" id="PF14520">
    <property type="entry name" value="HHH_5"/>
    <property type="match status" value="1"/>
</dbReference>
<evidence type="ECO:0000259" key="10">
    <source>
        <dbReference type="PROSITE" id="PS50165"/>
    </source>
</evidence>
<evidence type="ECO:0000256" key="2">
    <source>
        <dbReference type="ARBA" id="ARBA00022763"/>
    </source>
</evidence>
<dbReference type="InterPro" id="IPR050066">
    <property type="entry name" value="UvrABC_protein_C"/>
</dbReference>
<proteinExistence type="inferred from homology"/>
<evidence type="ECO:0000259" key="9">
    <source>
        <dbReference type="PROSITE" id="PS50164"/>
    </source>
</evidence>
<comment type="similarity">
    <text evidence="7">Belongs to the UvrC family.</text>
</comment>
<comment type="function">
    <text evidence="7">The UvrABC repair system catalyzes the recognition and processing of DNA lesions. UvrC both incises the 5' and 3' sides of the lesion. The N-terminal half is responsible for the 3' incision and the C-terminal half is responsible for the 5' incision.</text>
</comment>
<dbReference type="SMART" id="SM00465">
    <property type="entry name" value="GIYc"/>
    <property type="match status" value="1"/>
</dbReference>
<gene>
    <name evidence="7" type="primary">uvrC</name>
    <name evidence="11" type="ORF">YC6258_03786</name>
</gene>
<dbReference type="Pfam" id="PF02151">
    <property type="entry name" value="UVR"/>
    <property type="match status" value="1"/>
</dbReference>
<dbReference type="SMART" id="SM00278">
    <property type="entry name" value="HhH1"/>
    <property type="match status" value="2"/>
</dbReference>
<dbReference type="InterPro" id="IPR047296">
    <property type="entry name" value="GIY-YIG_UvrC_Cho"/>
</dbReference>
<dbReference type="GO" id="GO:0009381">
    <property type="term" value="F:excinuclease ABC activity"/>
    <property type="evidence" value="ECO:0007669"/>
    <property type="project" value="UniProtKB-UniRule"/>
</dbReference>
<dbReference type="InterPro" id="IPR001943">
    <property type="entry name" value="UVR_dom"/>
</dbReference>
<dbReference type="InterPro" id="IPR010994">
    <property type="entry name" value="RuvA_2-like"/>
</dbReference>
<keyword evidence="5 7" id="KW-0234">DNA repair</keyword>
<evidence type="ECO:0000313" key="12">
    <source>
        <dbReference type="Proteomes" id="UP000032266"/>
    </source>
</evidence>
<dbReference type="InterPro" id="IPR001162">
    <property type="entry name" value="UvrC_RNase_H_dom"/>
</dbReference>
<dbReference type="PANTHER" id="PTHR30562:SF1">
    <property type="entry name" value="UVRABC SYSTEM PROTEIN C"/>
    <property type="match status" value="1"/>
</dbReference>
<dbReference type="GO" id="GO:0006289">
    <property type="term" value="P:nucleotide-excision repair"/>
    <property type="evidence" value="ECO:0007669"/>
    <property type="project" value="UniProtKB-UniRule"/>
</dbReference>
<comment type="subcellular location">
    <subcellularLocation>
        <location evidence="7">Cytoplasm</location>
    </subcellularLocation>
</comment>
<dbReference type="Gene3D" id="1.10.150.20">
    <property type="entry name" value="5' to 3' exonuclease, C-terminal subdomain"/>
    <property type="match status" value="1"/>
</dbReference>
<dbReference type="SUPFAM" id="SSF82771">
    <property type="entry name" value="GIY-YIG endonuclease"/>
    <property type="match status" value="1"/>
</dbReference>
<dbReference type="PATRIC" id="fig|1445510.3.peg.3763"/>
<dbReference type="HOGENOM" id="CLU_014841_3_0_6"/>
<dbReference type="AlphaFoldDB" id="A0A0C5VM89"/>
<feature type="domain" description="UVR" evidence="8">
    <location>
        <begin position="181"/>
        <end position="216"/>
    </location>
</feature>
<evidence type="ECO:0000256" key="6">
    <source>
        <dbReference type="ARBA" id="ARBA00023236"/>
    </source>
</evidence>